<dbReference type="EC" id="1.1.5.4" evidence="8"/>
<keyword evidence="7 8" id="KW-0560">Oxidoreductase</keyword>
<dbReference type="GO" id="GO:0047545">
    <property type="term" value="F:(S)-2-hydroxyglutarate dehydrogenase activity"/>
    <property type="evidence" value="ECO:0007669"/>
    <property type="project" value="TreeGrafter"/>
</dbReference>
<keyword evidence="5 8" id="KW-0285">Flavoprotein</keyword>
<dbReference type="InterPro" id="IPR036188">
    <property type="entry name" value="FAD/NAD-bd_sf"/>
</dbReference>
<keyword evidence="10" id="KW-1185">Reference proteome</keyword>
<proteinExistence type="inferred from homology"/>
<dbReference type="Gene3D" id="3.50.50.60">
    <property type="entry name" value="FAD/NAD(P)-binding domain"/>
    <property type="match status" value="1"/>
</dbReference>
<evidence type="ECO:0000256" key="3">
    <source>
        <dbReference type="ARBA" id="ARBA00005012"/>
    </source>
</evidence>
<dbReference type="Gene3D" id="3.30.9.10">
    <property type="entry name" value="D-Amino Acid Oxidase, subunit A, domain 2"/>
    <property type="match status" value="1"/>
</dbReference>
<dbReference type="PANTHER" id="PTHR43104:SF2">
    <property type="entry name" value="L-2-HYDROXYGLUTARATE DEHYDROGENASE, MITOCHONDRIAL"/>
    <property type="match status" value="1"/>
</dbReference>
<dbReference type="AlphaFoldDB" id="A0A1H7V3L4"/>
<comment type="similarity">
    <text evidence="8">Belongs to the MQO family.</text>
</comment>
<evidence type="ECO:0000256" key="7">
    <source>
        <dbReference type="ARBA" id="ARBA00023002"/>
    </source>
</evidence>
<evidence type="ECO:0000256" key="2">
    <source>
        <dbReference type="ARBA" id="ARBA00001974"/>
    </source>
</evidence>
<evidence type="ECO:0000313" key="10">
    <source>
        <dbReference type="Proteomes" id="UP000198677"/>
    </source>
</evidence>
<dbReference type="EMBL" id="FOAW01000020">
    <property type="protein sequence ID" value="SEM03832.1"/>
    <property type="molecule type" value="Genomic_DNA"/>
</dbReference>
<dbReference type="NCBIfam" id="TIGR01320">
    <property type="entry name" value="mal_quin_oxido"/>
    <property type="match status" value="1"/>
</dbReference>
<comment type="pathway">
    <text evidence="3 8">Carbohydrate metabolism; tricarboxylic acid cycle; oxaloacetate from (S)-malate (quinone route): step 1/1.</text>
</comment>
<dbReference type="HAMAP" id="MF_00212">
    <property type="entry name" value="MQO"/>
    <property type="match status" value="1"/>
</dbReference>
<keyword evidence="4 8" id="KW-0816">Tricarboxylic acid cycle</keyword>
<keyword evidence="6 8" id="KW-0274">FAD</keyword>
<gene>
    <name evidence="8" type="primary">mqo</name>
    <name evidence="9" type="ORF">SAMN05444583_12076</name>
</gene>
<dbReference type="PANTHER" id="PTHR43104">
    <property type="entry name" value="L-2-HYDROXYGLUTARATE DEHYDROGENASE, MITOCHONDRIAL"/>
    <property type="match status" value="1"/>
</dbReference>
<dbReference type="GO" id="GO:0008924">
    <property type="term" value="F:L-malate dehydrogenase (quinone) activity"/>
    <property type="evidence" value="ECO:0007669"/>
    <property type="project" value="UniProtKB-UniRule"/>
</dbReference>
<dbReference type="UniPathway" id="UPA00223">
    <property type="reaction ID" value="UER01008"/>
</dbReference>
<reference evidence="10" key="1">
    <citation type="submission" date="2016-10" db="EMBL/GenBank/DDBJ databases">
        <authorList>
            <person name="Varghese N."/>
            <person name="Submissions S."/>
        </authorList>
    </citation>
    <scope>NUCLEOTIDE SEQUENCE [LARGE SCALE GENOMIC DNA]</scope>
    <source>
        <strain evidence="10">DSM 44675</strain>
    </source>
</reference>
<comment type="catalytic activity">
    <reaction evidence="1 8">
        <text>(S)-malate + a quinone = a quinol + oxaloacetate</text>
        <dbReference type="Rhea" id="RHEA:46012"/>
        <dbReference type="ChEBI" id="CHEBI:15589"/>
        <dbReference type="ChEBI" id="CHEBI:16452"/>
        <dbReference type="ChEBI" id="CHEBI:24646"/>
        <dbReference type="ChEBI" id="CHEBI:132124"/>
        <dbReference type="EC" id="1.1.5.4"/>
    </reaction>
</comment>
<evidence type="ECO:0000256" key="6">
    <source>
        <dbReference type="ARBA" id="ARBA00022827"/>
    </source>
</evidence>
<evidence type="ECO:0000313" key="9">
    <source>
        <dbReference type="EMBL" id="SEM03832.1"/>
    </source>
</evidence>
<dbReference type="InterPro" id="IPR006231">
    <property type="entry name" value="MQO"/>
</dbReference>
<comment type="cofactor">
    <cofactor evidence="2 8">
        <name>FAD</name>
        <dbReference type="ChEBI" id="CHEBI:57692"/>
    </cofactor>
</comment>
<evidence type="ECO:0000256" key="8">
    <source>
        <dbReference type="HAMAP-Rule" id="MF_00212"/>
    </source>
</evidence>
<dbReference type="Pfam" id="PF06039">
    <property type="entry name" value="Mqo"/>
    <property type="match status" value="1"/>
</dbReference>
<sequence>MDHSESASAGTSIDHDVVDVVLIGSGVMSATLGALLARLQPDWSIVVLERLGEIAGESSCTWHNAGTGHAGLCELNYMPDPGDSAKAEAIGRQFHLSRQLWAALVEGGDLPTPASFINSTPHMDVVFGDRDVDYLRQRFATLQRSPLFSAMQYTEDPDVIRRWAPLLMEGRTGIGPIAATRYKAGTDVDFGALTRSLVCAMTRRGAQVRLHHEVTGLSRGADGQWTVTGRDRSCGDRFRIRSRFVFVGAGGYALKLLQKAKIPEVRGYAVFPLGAQFLRTSNPDVVAQHTAKVYSQASVGAPPMSVPHLDRRVVDGRPSLMFGPYATFSTRLLKHGRLTDLFTTIRLRNIAPLLAVGAQNLPLVRYLIGELLASRRRKLAQLKRFYPGADPADWELVQAGQRAQLIKPDPRRVGVLTFGTELVIGADETIAGLLGASPGASIAPSVMVDLLATCFPEHYEQWEPTLLELMPAIETRVDADQHTIDSNLDRTGRILGVA</sequence>
<dbReference type="GO" id="GO:0006099">
    <property type="term" value="P:tricarboxylic acid cycle"/>
    <property type="evidence" value="ECO:0007669"/>
    <property type="project" value="UniProtKB-UniRule"/>
</dbReference>
<dbReference type="OrthoDB" id="9763983at2"/>
<dbReference type="RefSeq" id="WP_072752807.1">
    <property type="nucleotide sequence ID" value="NZ_FOAW01000020.1"/>
</dbReference>
<evidence type="ECO:0000256" key="1">
    <source>
        <dbReference type="ARBA" id="ARBA00001139"/>
    </source>
</evidence>
<dbReference type="Proteomes" id="UP000198677">
    <property type="component" value="Unassembled WGS sequence"/>
</dbReference>
<evidence type="ECO:0000256" key="5">
    <source>
        <dbReference type="ARBA" id="ARBA00022630"/>
    </source>
</evidence>
<accession>A0A1H7V3L4</accession>
<dbReference type="SUPFAM" id="SSF51905">
    <property type="entry name" value="FAD/NAD(P)-binding domain"/>
    <property type="match status" value="1"/>
</dbReference>
<dbReference type="NCBIfam" id="NF003611">
    <property type="entry name" value="PRK05257.3-2"/>
    <property type="match status" value="1"/>
</dbReference>
<name>A0A1H7V3L4_9NOCA</name>
<protein>
    <recommendedName>
        <fullName evidence="8">Probable malate:quinone oxidoreductase</fullName>
        <ecNumber evidence="8">1.1.5.4</ecNumber>
    </recommendedName>
    <alternativeName>
        <fullName evidence="8">MQO</fullName>
    </alternativeName>
    <alternativeName>
        <fullName evidence="8">Malate dehydrogenase [quinone]</fullName>
    </alternativeName>
</protein>
<evidence type="ECO:0000256" key="4">
    <source>
        <dbReference type="ARBA" id="ARBA00022532"/>
    </source>
</evidence>
<dbReference type="NCBIfam" id="NF003606">
    <property type="entry name" value="PRK05257.2-1"/>
    <property type="match status" value="1"/>
</dbReference>
<organism evidence="9 10">
    <name type="scientific">Rhodococcus maanshanensis</name>
    <dbReference type="NCBI Taxonomy" id="183556"/>
    <lineage>
        <taxon>Bacteria</taxon>
        <taxon>Bacillati</taxon>
        <taxon>Actinomycetota</taxon>
        <taxon>Actinomycetes</taxon>
        <taxon>Mycobacteriales</taxon>
        <taxon>Nocardiaceae</taxon>
        <taxon>Rhodococcus</taxon>
    </lineage>
</organism>